<name>A0A914V1C8_9BILA</name>
<organism evidence="3 4">
    <name type="scientific">Plectus sambesii</name>
    <dbReference type="NCBI Taxonomy" id="2011161"/>
    <lineage>
        <taxon>Eukaryota</taxon>
        <taxon>Metazoa</taxon>
        <taxon>Ecdysozoa</taxon>
        <taxon>Nematoda</taxon>
        <taxon>Chromadorea</taxon>
        <taxon>Plectida</taxon>
        <taxon>Plectina</taxon>
        <taxon>Plectoidea</taxon>
        <taxon>Plectidae</taxon>
        <taxon>Plectus</taxon>
    </lineage>
</organism>
<keyword evidence="1" id="KW-0472">Membrane</keyword>
<reference evidence="4" key="1">
    <citation type="submission" date="2022-11" db="UniProtKB">
        <authorList>
            <consortium name="WormBaseParasite"/>
        </authorList>
    </citation>
    <scope>IDENTIFICATION</scope>
</reference>
<evidence type="ECO:0000256" key="2">
    <source>
        <dbReference type="SAM" id="SignalP"/>
    </source>
</evidence>
<sequence length="232" mass="25089">MNQQLAFALVLCVVAQLTTGQQDCSAEISLSYSDGHSILGQMDSGCRDFTWTISAEMGEPFALILSNILLATGENLTFSSYEDGSETDNLLQCNSNGCNSGRRAFIIQPALNFVGQAKIRLVANSAGNKVYFSAMAATIDPLGNGERHDDGGRCGMPAWATVAVVFFVFFFLTIMCVVTVHKCRCCCKKYRTSHSDCPHFAHQHATVTVPVANLPAYNTTIPPPAYKSNPTV</sequence>
<accession>A0A914V1C8</accession>
<dbReference type="Proteomes" id="UP000887566">
    <property type="component" value="Unplaced"/>
</dbReference>
<dbReference type="WBParaSite" id="PSAMB.scaffold143size73177.g2424.t1">
    <property type="protein sequence ID" value="PSAMB.scaffold143size73177.g2424.t1"/>
    <property type="gene ID" value="PSAMB.scaffold143size73177.g2424"/>
</dbReference>
<feature type="chain" id="PRO_5036675176" evidence="2">
    <location>
        <begin position="21"/>
        <end position="232"/>
    </location>
</feature>
<feature type="signal peptide" evidence="2">
    <location>
        <begin position="1"/>
        <end position="20"/>
    </location>
</feature>
<keyword evidence="2" id="KW-0732">Signal</keyword>
<feature type="transmembrane region" description="Helical" evidence="1">
    <location>
        <begin position="158"/>
        <end position="181"/>
    </location>
</feature>
<keyword evidence="1" id="KW-0812">Transmembrane</keyword>
<evidence type="ECO:0000313" key="3">
    <source>
        <dbReference type="Proteomes" id="UP000887566"/>
    </source>
</evidence>
<keyword evidence="1" id="KW-1133">Transmembrane helix</keyword>
<proteinExistence type="predicted"/>
<dbReference type="AlphaFoldDB" id="A0A914V1C8"/>
<protein>
    <submittedName>
        <fullName evidence="4">Uncharacterized protein</fullName>
    </submittedName>
</protein>
<keyword evidence="3" id="KW-1185">Reference proteome</keyword>
<evidence type="ECO:0000313" key="4">
    <source>
        <dbReference type="WBParaSite" id="PSAMB.scaffold143size73177.g2424.t1"/>
    </source>
</evidence>
<evidence type="ECO:0000256" key="1">
    <source>
        <dbReference type="SAM" id="Phobius"/>
    </source>
</evidence>